<feature type="non-terminal residue" evidence="11">
    <location>
        <position position="1"/>
    </location>
</feature>
<feature type="domain" description="Orotidine 5'-phosphate decarboxylase" evidence="10">
    <location>
        <begin position="5"/>
        <end position="240"/>
    </location>
</feature>
<keyword evidence="7" id="KW-0456">Lyase</keyword>
<reference evidence="11" key="1">
    <citation type="submission" date="2018-05" db="EMBL/GenBank/DDBJ databases">
        <authorList>
            <person name="Lanie J.A."/>
            <person name="Ng W.-L."/>
            <person name="Kazmierczak K.M."/>
            <person name="Andrzejewski T.M."/>
            <person name="Davidsen T.M."/>
            <person name="Wayne K.J."/>
            <person name="Tettelin H."/>
            <person name="Glass J.I."/>
            <person name="Rusch D."/>
            <person name="Podicherti R."/>
            <person name="Tsui H.-C.T."/>
            <person name="Winkler M.E."/>
        </authorList>
    </citation>
    <scope>NUCLEOTIDE SEQUENCE</scope>
</reference>
<comment type="pathway">
    <text evidence="1">Pyrimidine metabolism; UMP biosynthesis via de novo pathway; UMP from orotate: step 2/2.</text>
</comment>
<evidence type="ECO:0000259" key="10">
    <source>
        <dbReference type="SMART" id="SM00934"/>
    </source>
</evidence>
<evidence type="ECO:0000256" key="8">
    <source>
        <dbReference type="ARBA" id="ARBA00033428"/>
    </source>
</evidence>
<sequence length="264" mass="28277">RNKSFLCVGLDPDPTLLPEHLAGQPDPIFQFCKSIVDATQDLVLAFKPQIAYFASQAAEQQLRRLIEYIHLNTKIPVILDAKRADIASTSRMYAEEAFEVYGADAVTVNPYFGLDSLQPFLDRKDKGVIILCRTSNPGGSEIQNVKTADGGPIYEVVARKAAVEWNSNGNVLLVAGATHPDEIRRIRDIVGGMTLLIPGIGAQGGEISAMIESARGGGVIISSSRAVNYAGSGADFAATARTAARGTRDAINNALYAICKDIRA</sequence>
<organism evidence="11">
    <name type="scientific">marine metagenome</name>
    <dbReference type="NCBI Taxonomy" id="408172"/>
    <lineage>
        <taxon>unclassified sequences</taxon>
        <taxon>metagenomes</taxon>
        <taxon>ecological metagenomes</taxon>
    </lineage>
</organism>
<dbReference type="CDD" id="cd04725">
    <property type="entry name" value="OMP_decarboxylase_like"/>
    <property type="match status" value="1"/>
</dbReference>
<dbReference type="GO" id="GO:0006207">
    <property type="term" value="P:'de novo' pyrimidine nucleobase biosynthetic process"/>
    <property type="evidence" value="ECO:0007669"/>
    <property type="project" value="InterPro"/>
</dbReference>
<dbReference type="EC" id="4.1.1.23" evidence="3"/>
<dbReference type="SUPFAM" id="SSF51366">
    <property type="entry name" value="Ribulose-phoshate binding barrel"/>
    <property type="match status" value="1"/>
</dbReference>
<dbReference type="InterPro" id="IPR001754">
    <property type="entry name" value="OMPdeCOase_dom"/>
</dbReference>
<dbReference type="EMBL" id="UINC01031421">
    <property type="protein sequence ID" value="SVB17437.1"/>
    <property type="molecule type" value="Genomic_DNA"/>
</dbReference>
<comment type="similarity">
    <text evidence="2">Belongs to the OMP decarboxylase family. Type 2 subfamily.</text>
</comment>
<evidence type="ECO:0000256" key="1">
    <source>
        <dbReference type="ARBA" id="ARBA00004861"/>
    </source>
</evidence>
<evidence type="ECO:0000256" key="4">
    <source>
        <dbReference type="ARBA" id="ARBA00021923"/>
    </source>
</evidence>
<evidence type="ECO:0000256" key="9">
    <source>
        <dbReference type="ARBA" id="ARBA00049157"/>
    </source>
</evidence>
<dbReference type="InterPro" id="IPR011995">
    <property type="entry name" value="OMPdecase_type-2"/>
</dbReference>
<dbReference type="PANTHER" id="PTHR43375:SF1">
    <property type="entry name" value="OROTIDINE 5'-PHOSPHATE DECARBOXYLASE"/>
    <property type="match status" value="1"/>
</dbReference>
<dbReference type="PANTHER" id="PTHR43375">
    <property type="entry name" value="OROTIDINE 5'-PHOSPHATE DECARBOXYLASE"/>
    <property type="match status" value="1"/>
</dbReference>
<dbReference type="InterPro" id="IPR013785">
    <property type="entry name" value="Aldolase_TIM"/>
</dbReference>
<dbReference type="InterPro" id="IPR011060">
    <property type="entry name" value="RibuloseP-bd_barrel"/>
</dbReference>
<comment type="catalytic activity">
    <reaction evidence="9">
        <text>orotidine 5'-phosphate + H(+) = UMP + CO2</text>
        <dbReference type="Rhea" id="RHEA:11596"/>
        <dbReference type="ChEBI" id="CHEBI:15378"/>
        <dbReference type="ChEBI" id="CHEBI:16526"/>
        <dbReference type="ChEBI" id="CHEBI:57538"/>
        <dbReference type="ChEBI" id="CHEBI:57865"/>
        <dbReference type="EC" id="4.1.1.23"/>
    </reaction>
</comment>
<accession>A0A382BW57</accession>
<protein>
    <recommendedName>
        <fullName evidence="4">Orotidine 5'-phosphate decarboxylase</fullName>
        <ecNumber evidence="3">4.1.1.23</ecNumber>
    </recommendedName>
    <alternativeName>
        <fullName evidence="8">OMP decarboxylase</fullName>
    </alternativeName>
</protein>
<evidence type="ECO:0000256" key="3">
    <source>
        <dbReference type="ARBA" id="ARBA00012321"/>
    </source>
</evidence>
<dbReference type="UniPathway" id="UPA00070">
    <property type="reaction ID" value="UER00120"/>
</dbReference>
<dbReference type="HAMAP" id="MF_01215">
    <property type="entry name" value="OMPdecase_type2"/>
    <property type="match status" value="1"/>
</dbReference>
<dbReference type="NCBIfam" id="TIGR02127">
    <property type="entry name" value="pyrF_sub2"/>
    <property type="match status" value="1"/>
</dbReference>
<evidence type="ECO:0000313" key="11">
    <source>
        <dbReference type="EMBL" id="SVB17437.1"/>
    </source>
</evidence>
<dbReference type="Pfam" id="PF00215">
    <property type="entry name" value="OMPdecase"/>
    <property type="match status" value="1"/>
</dbReference>
<keyword evidence="6" id="KW-0665">Pyrimidine biosynthesis</keyword>
<dbReference type="GO" id="GO:0004590">
    <property type="term" value="F:orotidine-5'-phosphate decarboxylase activity"/>
    <property type="evidence" value="ECO:0007669"/>
    <property type="project" value="UniProtKB-EC"/>
</dbReference>
<gene>
    <name evidence="11" type="ORF">METZ01_LOCUS170291</name>
</gene>
<keyword evidence="5" id="KW-0210">Decarboxylase</keyword>
<evidence type="ECO:0000256" key="7">
    <source>
        <dbReference type="ARBA" id="ARBA00023239"/>
    </source>
</evidence>
<dbReference type="GO" id="GO:0044205">
    <property type="term" value="P:'de novo' UMP biosynthetic process"/>
    <property type="evidence" value="ECO:0007669"/>
    <property type="project" value="UniProtKB-UniPathway"/>
</dbReference>
<evidence type="ECO:0000256" key="6">
    <source>
        <dbReference type="ARBA" id="ARBA00022975"/>
    </source>
</evidence>
<evidence type="ECO:0000256" key="5">
    <source>
        <dbReference type="ARBA" id="ARBA00022793"/>
    </source>
</evidence>
<proteinExistence type="inferred from homology"/>
<dbReference type="Gene3D" id="3.20.20.70">
    <property type="entry name" value="Aldolase class I"/>
    <property type="match status" value="1"/>
</dbReference>
<dbReference type="SMART" id="SM00934">
    <property type="entry name" value="OMPdecase"/>
    <property type="match status" value="1"/>
</dbReference>
<name>A0A382BW57_9ZZZZ</name>
<dbReference type="AlphaFoldDB" id="A0A382BW57"/>
<evidence type="ECO:0000256" key="2">
    <source>
        <dbReference type="ARBA" id="ARBA00008847"/>
    </source>
</evidence>